<organism evidence="1 2">
    <name type="scientific">Caerostris darwini</name>
    <dbReference type="NCBI Taxonomy" id="1538125"/>
    <lineage>
        <taxon>Eukaryota</taxon>
        <taxon>Metazoa</taxon>
        <taxon>Ecdysozoa</taxon>
        <taxon>Arthropoda</taxon>
        <taxon>Chelicerata</taxon>
        <taxon>Arachnida</taxon>
        <taxon>Araneae</taxon>
        <taxon>Araneomorphae</taxon>
        <taxon>Entelegynae</taxon>
        <taxon>Araneoidea</taxon>
        <taxon>Araneidae</taxon>
        <taxon>Caerostris</taxon>
    </lineage>
</organism>
<comment type="caution">
    <text evidence="1">The sequence shown here is derived from an EMBL/GenBank/DDBJ whole genome shotgun (WGS) entry which is preliminary data.</text>
</comment>
<name>A0AAV4T4D7_9ARAC</name>
<gene>
    <name evidence="1" type="ORF">CDAR_603651</name>
</gene>
<dbReference type="AlphaFoldDB" id="A0AAV4T4D7"/>
<dbReference type="EMBL" id="BPLQ01009034">
    <property type="protein sequence ID" value="GIY41130.1"/>
    <property type="molecule type" value="Genomic_DNA"/>
</dbReference>
<sequence>MYTSPPDLSLKLSRDQYPNYSMYHFWKSADNLQEIISDERKNPSSGCWLFFFQSSSEIEAELASFALKSPKAFRSSDAETPPKRLFAGISGAWNRLDLPGGYYHHFRGVCFCSQSLLSSQISCALFGERDSDRLLFWIFLLIRQIVR</sequence>
<dbReference type="Proteomes" id="UP001054837">
    <property type="component" value="Unassembled WGS sequence"/>
</dbReference>
<accession>A0AAV4T4D7</accession>
<proteinExistence type="predicted"/>
<evidence type="ECO:0000313" key="1">
    <source>
        <dbReference type="EMBL" id="GIY41130.1"/>
    </source>
</evidence>
<reference evidence="1 2" key="1">
    <citation type="submission" date="2021-06" db="EMBL/GenBank/DDBJ databases">
        <title>Caerostris darwini draft genome.</title>
        <authorList>
            <person name="Kono N."/>
            <person name="Arakawa K."/>
        </authorList>
    </citation>
    <scope>NUCLEOTIDE SEQUENCE [LARGE SCALE GENOMIC DNA]</scope>
</reference>
<evidence type="ECO:0000313" key="2">
    <source>
        <dbReference type="Proteomes" id="UP001054837"/>
    </source>
</evidence>
<keyword evidence="2" id="KW-1185">Reference proteome</keyword>
<protein>
    <submittedName>
        <fullName evidence="1">Uncharacterized protein</fullName>
    </submittedName>
</protein>